<dbReference type="Gene3D" id="3.20.20.80">
    <property type="entry name" value="Glycosidases"/>
    <property type="match status" value="1"/>
</dbReference>
<feature type="signal peptide" evidence="12">
    <location>
        <begin position="1"/>
        <end position="28"/>
    </location>
</feature>
<dbReference type="InterPro" id="IPR008965">
    <property type="entry name" value="CBM2/CBM3_carb-bd_dom_sf"/>
</dbReference>
<evidence type="ECO:0000256" key="9">
    <source>
        <dbReference type="PROSITE-ProRule" id="PRU10061"/>
    </source>
</evidence>
<dbReference type="InterPro" id="IPR044846">
    <property type="entry name" value="GH10"/>
</dbReference>
<name>A0ABX1AN70_9ACTN</name>
<dbReference type="EC" id="3.2.1.8" evidence="10"/>
<evidence type="ECO:0000313" key="15">
    <source>
        <dbReference type="EMBL" id="NJP66868.1"/>
    </source>
</evidence>
<comment type="similarity">
    <text evidence="2 10">Belongs to the glycosyl hydrolase 10 (cellulase F) family.</text>
</comment>
<dbReference type="SUPFAM" id="SSF51445">
    <property type="entry name" value="(Trans)glycosidases"/>
    <property type="match status" value="1"/>
</dbReference>
<keyword evidence="4 12" id="KW-0732">Signal</keyword>
<feature type="domain" description="GH10" evidence="14">
    <location>
        <begin position="44"/>
        <end position="358"/>
    </location>
</feature>
<feature type="compositionally biased region" description="Acidic residues" evidence="11">
    <location>
        <begin position="368"/>
        <end position="377"/>
    </location>
</feature>
<evidence type="ECO:0000256" key="3">
    <source>
        <dbReference type="ARBA" id="ARBA00022651"/>
    </source>
</evidence>
<dbReference type="Gene3D" id="2.60.40.290">
    <property type="match status" value="1"/>
</dbReference>
<keyword evidence="7 10" id="KW-0326">Glycosidase</keyword>
<comment type="caution">
    <text evidence="15">The sequence shown here is derived from an EMBL/GenBank/DDBJ whole genome shotgun (WGS) entry which is preliminary data.</text>
</comment>
<dbReference type="InterPro" id="IPR012291">
    <property type="entry name" value="CBM2_carb-bd_dom_sf"/>
</dbReference>
<protein>
    <recommendedName>
        <fullName evidence="10">Beta-xylanase</fullName>
        <ecNumber evidence="10">3.2.1.8</ecNumber>
    </recommendedName>
</protein>
<dbReference type="PRINTS" id="PR00134">
    <property type="entry name" value="GLHYDRLASE10"/>
</dbReference>
<evidence type="ECO:0000256" key="12">
    <source>
        <dbReference type="SAM" id="SignalP"/>
    </source>
</evidence>
<dbReference type="PROSITE" id="PS51760">
    <property type="entry name" value="GH10_2"/>
    <property type="match status" value="1"/>
</dbReference>
<dbReference type="EMBL" id="JAAVJB010000073">
    <property type="protein sequence ID" value="NJP66868.1"/>
    <property type="molecule type" value="Genomic_DNA"/>
</dbReference>
<dbReference type="InterPro" id="IPR001000">
    <property type="entry name" value="GH10_dom"/>
</dbReference>
<evidence type="ECO:0000313" key="16">
    <source>
        <dbReference type="Proteomes" id="UP000746503"/>
    </source>
</evidence>
<accession>A0ABX1AN70</accession>
<evidence type="ECO:0000259" key="13">
    <source>
        <dbReference type="PROSITE" id="PS51173"/>
    </source>
</evidence>
<evidence type="ECO:0000256" key="2">
    <source>
        <dbReference type="ARBA" id="ARBA00007495"/>
    </source>
</evidence>
<dbReference type="PANTHER" id="PTHR31490">
    <property type="entry name" value="GLYCOSYL HYDROLASE"/>
    <property type="match status" value="1"/>
</dbReference>
<evidence type="ECO:0000259" key="14">
    <source>
        <dbReference type="PROSITE" id="PS51760"/>
    </source>
</evidence>
<feature type="active site" description="Nucleophile" evidence="9">
    <location>
        <position position="280"/>
    </location>
</feature>
<dbReference type="InterPro" id="IPR017853">
    <property type="entry name" value="GH"/>
</dbReference>
<reference evidence="15 16" key="1">
    <citation type="submission" date="2020-03" db="EMBL/GenBank/DDBJ databases">
        <title>Draft genome of Streptomyces sp. ventii, isolated from the Axial Seamount in the Pacific Ocean, and resequencing of the two type strains Streptomyces lonarensis strain NCL 716 and Streptomyces bohaiensis strain 11A07.</title>
        <authorList>
            <person name="Loughran R.M."/>
            <person name="Pfannmuller K.M."/>
            <person name="Wasson B.J."/>
            <person name="Deadmond M.C."/>
            <person name="Paddock B.E."/>
            <person name="Koyack M.J."/>
            <person name="Gallegos D.A."/>
            <person name="Mitchell E.A."/>
            <person name="Ushijima B."/>
            <person name="Saw J.H."/>
            <person name="Mcphail K.L."/>
            <person name="Videau P."/>
        </authorList>
    </citation>
    <scope>NUCLEOTIDE SEQUENCE [LARGE SCALE GENOMIC DNA]</scope>
    <source>
        <strain evidence="16">5675061</strain>
    </source>
</reference>
<keyword evidence="16" id="KW-1185">Reference proteome</keyword>
<evidence type="ECO:0000256" key="4">
    <source>
        <dbReference type="ARBA" id="ARBA00022729"/>
    </source>
</evidence>
<proteinExistence type="inferred from homology"/>
<dbReference type="InterPro" id="IPR001919">
    <property type="entry name" value="CBD2"/>
</dbReference>
<evidence type="ECO:0000256" key="6">
    <source>
        <dbReference type="ARBA" id="ARBA00023277"/>
    </source>
</evidence>
<evidence type="ECO:0000256" key="11">
    <source>
        <dbReference type="SAM" id="MobiDB-lite"/>
    </source>
</evidence>
<keyword evidence="3" id="KW-0858">Xylan degradation</keyword>
<feature type="domain" description="CBM2" evidence="13">
    <location>
        <begin position="379"/>
        <end position="485"/>
    </location>
</feature>
<dbReference type="RefSeq" id="WP_167933389.1">
    <property type="nucleotide sequence ID" value="NZ_JAAVJB010000073.1"/>
</dbReference>
<dbReference type="Proteomes" id="UP000746503">
    <property type="component" value="Unassembled WGS sequence"/>
</dbReference>
<dbReference type="SUPFAM" id="SSF49384">
    <property type="entry name" value="Carbohydrate-binding domain"/>
    <property type="match status" value="1"/>
</dbReference>
<dbReference type="Pfam" id="PF00331">
    <property type="entry name" value="Glyco_hydro_10"/>
    <property type="match status" value="1"/>
</dbReference>
<feature type="chain" id="PRO_5045657362" description="Beta-xylanase" evidence="12">
    <location>
        <begin position="29"/>
        <end position="485"/>
    </location>
</feature>
<dbReference type="InterPro" id="IPR031158">
    <property type="entry name" value="GH10_AS"/>
</dbReference>
<dbReference type="PROSITE" id="PS00591">
    <property type="entry name" value="GH10_1"/>
    <property type="match status" value="1"/>
</dbReference>
<evidence type="ECO:0000256" key="7">
    <source>
        <dbReference type="ARBA" id="ARBA00023295"/>
    </source>
</evidence>
<organism evidence="15 16">
    <name type="scientific">Streptomyces spiramenti</name>
    <dbReference type="NCBI Taxonomy" id="2720606"/>
    <lineage>
        <taxon>Bacteria</taxon>
        <taxon>Bacillati</taxon>
        <taxon>Actinomycetota</taxon>
        <taxon>Actinomycetes</taxon>
        <taxon>Kitasatosporales</taxon>
        <taxon>Streptomycetaceae</taxon>
        <taxon>Streptomyces</taxon>
    </lineage>
</organism>
<gene>
    <name evidence="15" type="ORF">HCJ92_11350</name>
</gene>
<keyword evidence="8 10" id="KW-0624">Polysaccharide degradation</keyword>
<dbReference type="SMART" id="SM00633">
    <property type="entry name" value="Glyco_10"/>
    <property type="match status" value="1"/>
</dbReference>
<evidence type="ECO:0000256" key="5">
    <source>
        <dbReference type="ARBA" id="ARBA00022801"/>
    </source>
</evidence>
<sequence>MRLARRAAVAIAAGTLLTGLAVHGTATATAPVAGDATRTLTVAPAQADTLREAAAEQGRFIGTALNDGLLGNAAYSAIAGGEFSSVTAENAMKWGSLEPNRGQYNWAGADRLVEFAAAHGQQVYGHTLVWHSQLPGWVENGGFAPAELREIVDNHIATVAGRYAGEIDRWDVLNEVFNENGTFRDSVFHRAFGEEYIADAFRAAHAADPEAALFINDYNTDGINAKSDAMYRLVSSLLADGVPVHGVGFQSHMILGQMPSTYRANLQRFSDLGLEVVVTELDIRMNTPSDAARLDQQADQYRQVIGDCLAVSGCSGVTVWGVSDRDSWIPGVFPGEGAANLYDDDYRPKPAYGAVLDALGGAPGPDPTDPDPTDPDPTDPGTPAGCTAAYRVVSSWGGGSVVEVSVTTAAALDGWQARFTLPAGARVTNGWNAVFATSGGAVTASHVAHNRAVPAGGTVGFGFQADTGAHAAPVVALNGAECERR</sequence>
<dbReference type="SMART" id="SM00637">
    <property type="entry name" value="CBD_II"/>
    <property type="match status" value="1"/>
</dbReference>
<evidence type="ECO:0000256" key="8">
    <source>
        <dbReference type="ARBA" id="ARBA00023326"/>
    </source>
</evidence>
<dbReference type="Pfam" id="PF00553">
    <property type="entry name" value="CBM_2"/>
    <property type="match status" value="1"/>
</dbReference>
<dbReference type="PROSITE" id="PS51173">
    <property type="entry name" value="CBM2"/>
    <property type="match status" value="1"/>
</dbReference>
<comment type="catalytic activity">
    <reaction evidence="1 10">
        <text>Endohydrolysis of (1-&gt;4)-beta-D-xylosidic linkages in xylans.</text>
        <dbReference type="EC" id="3.2.1.8"/>
    </reaction>
</comment>
<dbReference type="PANTHER" id="PTHR31490:SF88">
    <property type="entry name" value="BETA-XYLANASE"/>
    <property type="match status" value="1"/>
</dbReference>
<keyword evidence="6 10" id="KW-0119">Carbohydrate metabolism</keyword>
<evidence type="ECO:0000256" key="1">
    <source>
        <dbReference type="ARBA" id="ARBA00000681"/>
    </source>
</evidence>
<keyword evidence="5 10" id="KW-0378">Hydrolase</keyword>
<feature type="region of interest" description="Disordered" evidence="11">
    <location>
        <begin position="357"/>
        <end position="385"/>
    </location>
</feature>
<evidence type="ECO:0000256" key="10">
    <source>
        <dbReference type="RuleBase" id="RU361174"/>
    </source>
</evidence>